<evidence type="ECO:0000259" key="1">
    <source>
        <dbReference type="Pfam" id="PF13843"/>
    </source>
</evidence>
<name>A0AAW1HSD3_POPJA</name>
<dbReference type="PANTHER" id="PTHR46599">
    <property type="entry name" value="PIGGYBAC TRANSPOSABLE ELEMENT-DERIVED PROTEIN 4"/>
    <property type="match status" value="1"/>
</dbReference>
<dbReference type="Pfam" id="PF13843">
    <property type="entry name" value="DDE_Tnp_1_7"/>
    <property type="match status" value="1"/>
</dbReference>
<evidence type="ECO:0000313" key="3">
    <source>
        <dbReference type="Proteomes" id="UP001458880"/>
    </source>
</evidence>
<feature type="domain" description="PiggyBac transposable element-derived protein" evidence="1">
    <location>
        <begin position="122"/>
        <end position="244"/>
    </location>
</feature>
<accession>A0AAW1HSD3</accession>
<sequence>MANYLTNQQLANLAENFYDDIDEIENDALSGHNDHNTLSEFEVESQEESESPSDVHQNILFHLPETKGPAGDIPPRTPVEAWALLFTQKILNEILGHTNAKITEASVAYGPTASYVEHLDMIELLDELKRVGLTYVGTLRQNTRKIPPSFLSSRQLPVNSCKFGFTHDSTLVSFVPKKNSCLLLVSSMHHKGNVEENGKTEKINFYNNTKGGVDALDRKSLTYSCQRRTRRWRMAIFGAMLDISRASSYTPLLAASDNSFKMTKREFYIILGRELINEHITRRYEIKGLPEKLNLDIKNLLGIQTA</sequence>
<proteinExistence type="predicted"/>
<organism evidence="2 3">
    <name type="scientific">Popillia japonica</name>
    <name type="common">Japanese beetle</name>
    <dbReference type="NCBI Taxonomy" id="7064"/>
    <lineage>
        <taxon>Eukaryota</taxon>
        <taxon>Metazoa</taxon>
        <taxon>Ecdysozoa</taxon>
        <taxon>Arthropoda</taxon>
        <taxon>Hexapoda</taxon>
        <taxon>Insecta</taxon>
        <taxon>Pterygota</taxon>
        <taxon>Neoptera</taxon>
        <taxon>Endopterygota</taxon>
        <taxon>Coleoptera</taxon>
        <taxon>Polyphaga</taxon>
        <taxon>Scarabaeiformia</taxon>
        <taxon>Scarabaeidae</taxon>
        <taxon>Rutelinae</taxon>
        <taxon>Popillia</taxon>
    </lineage>
</organism>
<dbReference type="PANTHER" id="PTHR46599:SF6">
    <property type="entry name" value="DUAL SPECIFICITY PHOSPHATASE 26"/>
    <property type="match status" value="1"/>
</dbReference>
<dbReference type="InterPro" id="IPR029526">
    <property type="entry name" value="PGBD"/>
</dbReference>
<dbReference type="Proteomes" id="UP001458880">
    <property type="component" value="Unassembled WGS sequence"/>
</dbReference>
<dbReference type="AlphaFoldDB" id="A0AAW1HSD3"/>
<reference evidence="2 3" key="1">
    <citation type="journal article" date="2024" name="BMC Genomics">
        <title>De novo assembly and annotation of Popillia japonica's genome with initial clues to its potential as an invasive pest.</title>
        <authorList>
            <person name="Cucini C."/>
            <person name="Boschi S."/>
            <person name="Funari R."/>
            <person name="Cardaioli E."/>
            <person name="Iannotti N."/>
            <person name="Marturano G."/>
            <person name="Paoli F."/>
            <person name="Bruttini M."/>
            <person name="Carapelli A."/>
            <person name="Frati F."/>
            <person name="Nardi F."/>
        </authorList>
    </citation>
    <scope>NUCLEOTIDE SEQUENCE [LARGE SCALE GENOMIC DNA]</scope>
    <source>
        <strain evidence="2">DMR45628</strain>
    </source>
</reference>
<gene>
    <name evidence="2" type="ORF">QE152_g40072</name>
</gene>
<keyword evidence="3" id="KW-1185">Reference proteome</keyword>
<evidence type="ECO:0000313" key="2">
    <source>
        <dbReference type="EMBL" id="KAK9679387.1"/>
    </source>
</evidence>
<comment type="caution">
    <text evidence="2">The sequence shown here is derived from an EMBL/GenBank/DDBJ whole genome shotgun (WGS) entry which is preliminary data.</text>
</comment>
<protein>
    <submittedName>
        <fullName evidence="2">Transposase IS4</fullName>
    </submittedName>
</protein>
<dbReference type="EMBL" id="JASPKY010001032">
    <property type="protein sequence ID" value="KAK9679387.1"/>
    <property type="molecule type" value="Genomic_DNA"/>
</dbReference>